<sequence length="258" mass="29943">MRNLVYTTKKNKEKQQHQFLTSSSKLAPIVVTQNSQHGFFLGYFLISKAFRVFNIRRQEIEETVHVTFSEDDEAISQSSIEGDVINFNENRSFPHDEFLEPKSKVTQFPRNIEYFPYIPAYKNITPTNLATLQDFVSIEKLPEFTSAADLPIFNEHGYFDSVENLELAEIQDNVIIETISDRWSREKHIELVNMIGEPLPGITTKSRVRPSDAALAHECLYVNFLSEIEPKKLIEALEEEGWIIAMQEEHNQFERNKV</sequence>
<dbReference type="EMBL" id="BQNB010010860">
    <property type="protein sequence ID" value="GJS82904.1"/>
    <property type="molecule type" value="Genomic_DNA"/>
</dbReference>
<organism evidence="2 3">
    <name type="scientific">Tanacetum coccineum</name>
    <dbReference type="NCBI Taxonomy" id="301880"/>
    <lineage>
        <taxon>Eukaryota</taxon>
        <taxon>Viridiplantae</taxon>
        <taxon>Streptophyta</taxon>
        <taxon>Embryophyta</taxon>
        <taxon>Tracheophyta</taxon>
        <taxon>Spermatophyta</taxon>
        <taxon>Magnoliopsida</taxon>
        <taxon>eudicotyledons</taxon>
        <taxon>Gunneridae</taxon>
        <taxon>Pentapetalae</taxon>
        <taxon>asterids</taxon>
        <taxon>campanulids</taxon>
        <taxon>Asterales</taxon>
        <taxon>Asteraceae</taxon>
        <taxon>Asteroideae</taxon>
        <taxon>Anthemideae</taxon>
        <taxon>Anthemidinae</taxon>
        <taxon>Tanacetum</taxon>
    </lineage>
</organism>
<reference evidence="2" key="2">
    <citation type="submission" date="2022-01" db="EMBL/GenBank/DDBJ databases">
        <authorList>
            <person name="Yamashiro T."/>
            <person name="Shiraishi A."/>
            <person name="Satake H."/>
            <person name="Nakayama K."/>
        </authorList>
    </citation>
    <scope>NUCLEOTIDE SEQUENCE</scope>
</reference>
<comment type="caution">
    <text evidence="2">The sequence shown here is derived from an EMBL/GenBank/DDBJ whole genome shotgun (WGS) entry which is preliminary data.</text>
</comment>
<keyword evidence="3" id="KW-1185">Reference proteome</keyword>
<evidence type="ECO:0000259" key="1">
    <source>
        <dbReference type="Pfam" id="PF25597"/>
    </source>
</evidence>
<reference evidence="2" key="1">
    <citation type="journal article" date="2022" name="Int. J. Mol. Sci.">
        <title>Draft Genome of Tanacetum Coccineum: Genomic Comparison of Closely Related Tanacetum-Family Plants.</title>
        <authorList>
            <person name="Yamashiro T."/>
            <person name="Shiraishi A."/>
            <person name="Nakayama K."/>
            <person name="Satake H."/>
        </authorList>
    </citation>
    <scope>NUCLEOTIDE SEQUENCE</scope>
</reference>
<dbReference type="InterPro" id="IPR057670">
    <property type="entry name" value="SH3_retrovirus"/>
</dbReference>
<evidence type="ECO:0000313" key="2">
    <source>
        <dbReference type="EMBL" id="GJS82904.1"/>
    </source>
</evidence>
<dbReference type="Proteomes" id="UP001151760">
    <property type="component" value="Unassembled WGS sequence"/>
</dbReference>
<proteinExistence type="predicted"/>
<feature type="domain" description="Retroviral polymerase SH3-like" evidence="1">
    <location>
        <begin position="34"/>
        <end position="75"/>
    </location>
</feature>
<dbReference type="Pfam" id="PF25597">
    <property type="entry name" value="SH3_retrovirus"/>
    <property type="match status" value="1"/>
</dbReference>
<protein>
    <recommendedName>
        <fullName evidence="1">Retroviral polymerase SH3-like domain-containing protein</fullName>
    </recommendedName>
</protein>
<gene>
    <name evidence="2" type="ORF">Tco_0749445</name>
</gene>
<name>A0ABQ4YYI6_9ASTR</name>
<accession>A0ABQ4YYI6</accession>
<evidence type="ECO:0000313" key="3">
    <source>
        <dbReference type="Proteomes" id="UP001151760"/>
    </source>
</evidence>